<dbReference type="InterPro" id="IPR003661">
    <property type="entry name" value="HisK_dim/P_dom"/>
</dbReference>
<dbReference type="SMART" id="SM00448">
    <property type="entry name" value="REC"/>
    <property type="match status" value="1"/>
</dbReference>
<dbReference type="InterPro" id="IPR005330">
    <property type="entry name" value="MHYT_dom"/>
</dbReference>
<dbReference type="InterPro" id="IPR005467">
    <property type="entry name" value="His_kinase_dom"/>
</dbReference>
<dbReference type="InterPro" id="IPR036097">
    <property type="entry name" value="HisK_dim/P_sf"/>
</dbReference>
<dbReference type="InterPro" id="IPR000700">
    <property type="entry name" value="PAS-assoc_C"/>
</dbReference>
<feature type="domain" description="Histidine kinase" evidence="6">
    <location>
        <begin position="391"/>
        <end position="608"/>
    </location>
</feature>
<dbReference type="GO" id="GO:0000155">
    <property type="term" value="F:phosphorelay sensor kinase activity"/>
    <property type="evidence" value="ECO:0007669"/>
    <property type="project" value="InterPro"/>
</dbReference>
<keyword evidence="3 4" id="KW-0597">Phosphoprotein</keyword>
<feature type="domain" description="PAC" evidence="8">
    <location>
        <begin position="326"/>
        <end position="378"/>
    </location>
</feature>
<evidence type="ECO:0000259" key="9">
    <source>
        <dbReference type="PROSITE" id="PS50924"/>
    </source>
</evidence>
<dbReference type="SUPFAM" id="SSF55874">
    <property type="entry name" value="ATPase domain of HSP90 chaperone/DNA topoisomerase II/histidine kinase"/>
    <property type="match status" value="1"/>
</dbReference>
<feature type="transmembrane region" description="Helical" evidence="5">
    <location>
        <begin position="105"/>
        <end position="126"/>
    </location>
</feature>
<dbReference type="EMBL" id="OBQD01000062">
    <property type="protein sequence ID" value="SOC48415.1"/>
    <property type="molecule type" value="Genomic_DNA"/>
</dbReference>
<dbReference type="PRINTS" id="PR00344">
    <property type="entry name" value="BCTRLSENSOR"/>
</dbReference>
<evidence type="ECO:0000259" key="7">
    <source>
        <dbReference type="PROSITE" id="PS50110"/>
    </source>
</evidence>
<dbReference type="PANTHER" id="PTHR43065:SF42">
    <property type="entry name" value="TWO-COMPONENT SENSOR PPRA"/>
    <property type="match status" value="1"/>
</dbReference>
<dbReference type="Pfam" id="PF00512">
    <property type="entry name" value="HisKA"/>
    <property type="match status" value="1"/>
</dbReference>
<dbReference type="InterPro" id="IPR004358">
    <property type="entry name" value="Sig_transdc_His_kin-like_C"/>
</dbReference>
<evidence type="ECO:0000256" key="3">
    <source>
        <dbReference type="ARBA" id="ARBA00022553"/>
    </source>
</evidence>
<dbReference type="PROSITE" id="PS50110">
    <property type="entry name" value="RESPONSE_REGULATORY"/>
    <property type="match status" value="1"/>
</dbReference>
<dbReference type="InterPro" id="IPR011006">
    <property type="entry name" value="CheY-like_superfamily"/>
</dbReference>
<evidence type="ECO:0000259" key="6">
    <source>
        <dbReference type="PROSITE" id="PS50109"/>
    </source>
</evidence>
<dbReference type="Pfam" id="PF02518">
    <property type="entry name" value="HATPase_c"/>
    <property type="match status" value="1"/>
</dbReference>
<feature type="transmembrane region" description="Helical" evidence="5">
    <location>
        <begin position="6"/>
        <end position="25"/>
    </location>
</feature>
<dbReference type="InterPro" id="IPR003594">
    <property type="entry name" value="HATPase_dom"/>
</dbReference>
<dbReference type="CDD" id="cd00130">
    <property type="entry name" value="PAS"/>
    <property type="match status" value="1"/>
</dbReference>
<gene>
    <name evidence="10" type="ORF">SAMN05892877_1622</name>
</gene>
<dbReference type="Pfam" id="PF08448">
    <property type="entry name" value="PAS_4"/>
    <property type="match status" value="1"/>
</dbReference>
<feature type="modified residue" description="4-aspartylphosphate" evidence="4">
    <location>
        <position position="683"/>
    </location>
</feature>
<feature type="domain" description="MHYT" evidence="9">
    <location>
        <begin position="5"/>
        <end position="195"/>
    </location>
</feature>
<keyword evidence="5" id="KW-0472">Membrane</keyword>
<evidence type="ECO:0000313" key="11">
    <source>
        <dbReference type="Proteomes" id="UP000219167"/>
    </source>
</evidence>
<dbReference type="Gene3D" id="3.40.50.2300">
    <property type="match status" value="1"/>
</dbReference>
<reference evidence="10 11" key="1">
    <citation type="submission" date="2017-08" db="EMBL/GenBank/DDBJ databases">
        <authorList>
            <person name="de Groot N.N."/>
        </authorList>
    </citation>
    <scope>NUCLEOTIDE SEQUENCE [LARGE SCALE GENOMIC DNA]</scope>
    <source>
        <strain evidence="10 11">JC85</strain>
    </source>
</reference>
<dbReference type="EC" id="2.7.13.3" evidence="2"/>
<protein>
    <recommendedName>
        <fullName evidence="2">histidine kinase</fullName>
        <ecNumber evidence="2">2.7.13.3</ecNumber>
    </recommendedName>
</protein>
<dbReference type="InterPro" id="IPR001789">
    <property type="entry name" value="Sig_transdc_resp-reg_receiver"/>
</dbReference>
<dbReference type="Gene3D" id="1.10.287.130">
    <property type="match status" value="1"/>
</dbReference>
<evidence type="ECO:0000313" key="10">
    <source>
        <dbReference type="EMBL" id="SOC48415.1"/>
    </source>
</evidence>
<dbReference type="PROSITE" id="PS50109">
    <property type="entry name" value="HIS_KIN"/>
    <property type="match status" value="1"/>
</dbReference>
<dbReference type="Pfam" id="PF00072">
    <property type="entry name" value="Response_reg"/>
    <property type="match status" value="1"/>
</dbReference>
<evidence type="ECO:0000256" key="4">
    <source>
        <dbReference type="PROSITE-ProRule" id="PRU00169"/>
    </source>
</evidence>
<evidence type="ECO:0000256" key="2">
    <source>
        <dbReference type="ARBA" id="ARBA00012438"/>
    </source>
</evidence>
<dbReference type="InterPro" id="IPR000014">
    <property type="entry name" value="PAS"/>
</dbReference>
<dbReference type="SMART" id="SM00091">
    <property type="entry name" value="PAS"/>
    <property type="match status" value="1"/>
</dbReference>
<dbReference type="InterPro" id="IPR035965">
    <property type="entry name" value="PAS-like_dom_sf"/>
</dbReference>
<feature type="transmembrane region" description="Helical" evidence="5">
    <location>
        <begin position="212"/>
        <end position="234"/>
    </location>
</feature>
<dbReference type="RefSeq" id="WP_097143519.1">
    <property type="nucleotide sequence ID" value="NZ_OBQD01000062.1"/>
</dbReference>
<dbReference type="SUPFAM" id="SSF52172">
    <property type="entry name" value="CheY-like"/>
    <property type="match status" value="1"/>
</dbReference>
<evidence type="ECO:0000259" key="8">
    <source>
        <dbReference type="PROSITE" id="PS50113"/>
    </source>
</evidence>
<dbReference type="InterPro" id="IPR036890">
    <property type="entry name" value="HATPase_C_sf"/>
</dbReference>
<feature type="transmembrane region" description="Helical" evidence="5">
    <location>
        <begin position="46"/>
        <end position="66"/>
    </location>
</feature>
<dbReference type="InterPro" id="IPR013656">
    <property type="entry name" value="PAS_4"/>
</dbReference>
<comment type="catalytic activity">
    <reaction evidence="1">
        <text>ATP + protein L-histidine = ADP + protein N-phospho-L-histidine.</text>
        <dbReference type="EC" id="2.7.13.3"/>
    </reaction>
</comment>
<dbReference type="OrthoDB" id="9796100at2"/>
<dbReference type="SUPFAM" id="SSF47384">
    <property type="entry name" value="Homodimeric domain of signal transducing histidine kinase"/>
    <property type="match status" value="1"/>
</dbReference>
<dbReference type="Gene3D" id="3.30.565.10">
    <property type="entry name" value="Histidine kinase-like ATPase, C-terminal domain"/>
    <property type="match status" value="1"/>
</dbReference>
<organism evidence="10 11">
    <name type="scientific">Rhizobium subbaraonis</name>
    <dbReference type="NCBI Taxonomy" id="908946"/>
    <lineage>
        <taxon>Bacteria</taxon>
        <taxon>Pseudomonadati</taxon>
        <taxon>Pseudomonadota</taxon>
        <taxon>Alphaproteobacteria</taxon>
        <taxon>Hyphomicrobiales</taxon>
        <taxon>Rhizobiaceae</taxon>
        <taxon>Rhizobium/Agrobacterium group</taxon>
        <taxon>Rhizobium</taxon>
    </lineage>
</organism>
<accession>A0A285V2N1</accession>
<keyword evidence="5" id="KW-0812">Transmembrane</keyword>
<dbReference type="AlphaFoldDB" id="A0A285V2N1"/>
<keyword evidence="11" id="KW-1185">Reference proteome</keyword>
<evidence type="ECO:0000256" key="1">
    <source>
        <dbReference type="ARBA" id="ARBA00000085"/>
    </source>
</evidence>
<feature type="domain" description="Response regulatory" evidence="7">
    <location>
        <begin position="633"/>
        <end position="743"/>
    </location>
</feature>
<dbReference type="GO" id="GO:0016020">
    <property type="term" value="C:membrane"/>
    <property type="evidence" value="ECO:0007669"/>
    <property type="project" value="UniProtKB-UniRule"/>
</dbReference>
<dbReference type="SUPFAM" id="SSF55785">
    <property type="entry name" value="PYP-like sensor domain (PAS domain)"/>
    <property type="match status" value="1"/>
</dbReference>
<dbReference type="CDD" id="cd00082">
    <property type="entry name" value="HisKA"/>
    <property type="match status" value="1"/>
</dbReference>
<name>A0A285V2N1_9HYPH</name>
<evidence type="ECO:0000256" key="5">
    <source>
        <dbReference type="PROSITE-ProRule" id="PRU00244"/>
    </source>
</evidence>
<proteinExistence type="predicted"/>
<dbReference type="Pfam" id="PF03707">
    <property type="entry name" value="MHYT"/>
    <property type="match status" value="2"/>
</dbReference>
<dbReference type="SMART" id="SM00387">
    <property type="entry name" value="HATPase_c"/>
    <property type="match status" value="1"/>
</dbReference>
<dbReference type="SMART" id="SM00388">
    <property type="entry name" value="HisKA"/>
    <property type="match status" value="1"/>
</dbReference>
<dbReference type="PROSITE" id="PS50924">
    <property type="entry name" value="MHYT"/>
    <property type="match status" value="1"/>
</dbReference>
<dbReference type="Gene3D" id="3.30.450.20">
    <property type="entry name" value="PAS domain"/>
    <property type="match status" value="1"/>
</dbReference>
<feature type="transmembrane region" description="Helical" evidence="5">
    <location>
        <begin position="138"/>
        <end position="160"/>
    </location>
</feature>
<sequence length="764" mass="81813">MVSSHNGVLVTLSILIAVAASYTALDIAQRVRESSTRISRTAWLAAAALCMGGGIWSMHFVAMLAYTMPGIVISYDPLLTAMSLLIAILVTGGGFALVSRREESGVALCLGGLFMGAGIVAMHYIGMSAMRMPAHMTYSLTWVGLSILIALGAAVAALWLAFRGSRTLHQGAAAVVMGFAISGMHFAGMKAAHLHASEEPAGLVSSTFSQGGLAVGIALVTLMILLAAVVAAMFDRRFAALAQKEALSLREGEERFRKLYRGTPLPLHALDDQGRIQEVSDAWLALLKLSRTQIYGRPFTAFMTEDAAAERMREDWPALLAQGELKDRPSRLVAADGRILDVLISSRIERLREEDSPRVIEGLIDLTERKATEEALRQAQKMEAIGQLTGGVAHDFNNLLTVIIGSLERARKKMVEDEALLRLLGNALEAAQRGASLTQRLLAFARKQNLDPQVIEVKSLVESLQPLLNSSLPANISLKTDVPAGTPPIKVDPHQLEMALLNLVVNARDAMPEGGTITVAASVDEQPPSALAGGRYICLSVTDEGEGMDVETLSKARDPFFTTKGVGKGTGLGLPMVSGFVEQTGGLMVLKSELGSGTIVQIWLPQEQEGGGQLVERIDGGDNNWPVDLRDQVILAVDDDALVLMNTEAMLEDLGAKVIATTSPLEALQLIETRSDISCVVSDYAMPKMTGGQLLEESRFLRPDLPFVIATGYNEAPISAPATTLLVKPFTDEALNLAIREVCNQTLNPVIGPLPTDVFPRALS</sequence>
<dbReference type="NCBIfam" id="TIGR00229">
    <property type="entry name" value="sensory_box"/>
    <property type="match status" value="1"/>
</dbReference>
<keyword evidence="5" id="KW-1133">Transmembrane helix</keyword>
<dbReference type="PANTHER" id="PTHR43065">
    <property type="entry name" value="SENSOR HISTIDINE KINASE"/>
    <property type="match status" value="1"/>
</dbReference>
<dbReference type="Proteomes" id="UP000219167">
    <property type="component" value="Unassembled WGS sequence"/>
</dbReference>
<feature type="transmembrane region" description="Helical" evidence="5">
    <location>
        <begin position="78"/>
        <end position="98"/>
    </location>
</feature>
<dbReference type="PROSITE" id="PS50113">
    <property type="entry name" value="PAC"/>
    <property type="match status" value="1"/>
</dbReference>